<comment type="caution">
    <text evidence="3">The sequence shown here is derived from an EMBL/GenBank/DDBJ whole genome shotgun (WGS) entry which is preliminary data.</text>
</comment>
<gene>
    <name evidence="3" type="ORF">OBRU01_01212</name>
</gene>
<protein>
    <submittedName>
        <fullName evidence="3">Sugar transport protein</fullName>
    </submittedName>
</protein>
<keyword evidence="2" id="KW-0472">Membrane</keyword>
<evidence type="ECO:0000313" key="4">
    <source>
        <dbReference type="Proteomes" id="UP000037510"/>
    </source>
</evidence>
<accession>A0A0L7LUC6</accession>
<reference evidence="3 4" key="1">
    <citation type="journal article" date="2015" name="Genome Biol. Evol.">
        <title>The genome of winter moth (Operophtera brumata) provides a genomic perspective on sexual dimorphism and phenology.</title>
        <authorList>
            <person name="Derks M.F."/>
            <person name="Smit S."/>
            <person name="Salis L."/>
            <person name="Schijlen E."/>
            <person name="Bossers A."/>
            <person name="Mateman C."/>
            <person name="Pijl A.S."/>
            <person name="de Ridder D."/>
            <person name="Groenen M.A."/>
            <person name="Visser M.E."/>
            <person name="Megens H.J."/>
        </authorList>
    </citation>
    <scope>NUCLEOTIDE SEQUENCE [LARGE SCALE GENOMIC DNA]</scope>
    <source>
        <strain evidence="3">WM2013NL</strain>
        <tissue evidence="3">Head and thorax</tissue>
    </source>
</reference>
<feature type="transmembrane region" description="Helical" evidence="2">
    <location>
        <begin position="20"/>
        <end position="40"/>
    </location>
</feature>
<keyword evidence="2" id="KW-0812">Transmembrane</keyword>
<organism evidence="3 4">
    <name type="scientific">Operophtera brumata</name>
    <name type="common">Winter moth</name>
    <name type="synonym">Phalaena brumata</name>
    <dbReference type="NCBI Taxonomy" id="104452"/>
    <lineage>
        <taxon>Eukaryota</taxon>
        <taxon>Metazoa</taxon>
        <taxon>Ecdysozoa</taxon>
        <taxon>Arthropoda</taxon>
        <taxon>Hexapoda</taxon>
        <taxon>Insecta</taxon>
        <taxon>Pterygota</taxon>
        <taxon>Neoptera</taxon>
        <taxon>Endopterygota</taxon>
        <taxon>Lepidoptera</taxon>
        <taxon>Glossata</taxon>
        <taxon>Ditrysia</taxon>
        <taxon>Geometroidea</taxon>
        <taxon>Geometridae</taxon>
        <taxon>Larentiinae</taxon>
        <taxon>Operophtera</taxon>
    </lineage>
</organism>
<dbReference type="AlphaFoldDB" id="A0A0L7LUC6"/>
<sequence length="126" mass="14233">MDKLGLGTEESTKLKLHKKVMACSFKLLGAGLLLVFIVMIQAKPLEESKAVAESGDDEMMETAESQNPFLPRFAMRKLKEKREQARAQRRNQGVQGERRNQNNGGYQGSWRQPYGVPCPHYSPPKN</sequence>
<evidence type="ECO:0000256" key="2">
    <source>
        <dbReference type="SAM" id="Phobius"/>
    </source>
</evidence>
<keyword evidence="3" id="KW-0813">Transport</keyword>
<evidence type="ECO:0000313" key="3">
    <source>
        <dbReference type="EMBL" id="KOB79060.1"/>
    </source>
</evidence>
<feature type="region of interest" description="Disordered" evidence="1">
    <location>
        <begin position="53"/>
        <end position="126"/>
    </location>
</feature>
<keyword evidence="3" id="KW-0762">Sugar transport</keyword>
<dbReference type="Proteomes" id="UP000037510">
    <property type="component" value="Unassembled WGS sequence"/>
</dbReference>
<evidence type="ECO:0000256" key="1">
    <source>
        <dbReference type="SAM" id="MobiDB-lite"/>
    </source>
</evidence>
<keyword evidence="2" id="KW-1133">Transmembrane helix</keyword>
<proteinExistence type="predicted"/>
<keyword evidence="4" id="KW-1185">Reference proteome</keyword>
<name>A0A0L7LUC6_OPEBR</name>
<dbReference type="EMBL" id="JTDY01000068">
    <property type="protein sequence ID" value="KOB79060.1"/>
    <property type="molecule type" value="Genomic_DNA"/>
</dbReference>